<dbReference type="AlphaFoldDB" id="A0A1W6CXR3"/>
<dbReference type="Proteomes" id="UP000193017">
    <property type="component" value="Chromosome"/>
</dbReference>
<sequence length="198" mass="21256">MPTETRRGFLGLICAGAMLVAAPARAMDAGAAQAAIQASVSEVLAIVNSGAPPAQMYDRFEGVFVRHADVDAIARSALGPTARKIDTATFAEFRSAMTGYIARKYGRRFNEFIGSRIDVGAARPVKSFWSVASTAYLNGRSPMQIEWHVSDKAGAPRFFNLIIEGVNMLASEREEISAMLARRKGDMRGLIADLNAAG</sequence>
<dbReference type="EMBL" id="CP020612">
    <property type="protein sequence ID" value="ARJ69651.1"/>
    <property type="molecule type" value="Genomic_DNA"/>
</dbReference>
<dbReference type="STRING" id="1945662.B0A89_08485"/>
<dbReference type="Pfam" id="PF05494">
    <property type="entry name" value="MlaC"/>
    <property type="match status" value="1"/>
</dbReference>
<gene>
    <name evidence="2" type="ORF">B0A89_08485</name>
</gene>
<dbReference type="PROSITE" id="PS51318">
    <property type="entry name" value="TAT"/>
    <property type="match status" value="1"/>
</dbReference>
<keyword evidence="1" id="KW-0732">Signal</keyword>
<dbReference type="RefSeq" id="WP_085377767.1">
    <property type="nucleotide sequence ID" value="NZ_CP020612.1"/>
</dbReference>
<organism evidence="2 3">
    <name type="scientific">Paracoccus contaminans</name>
    <dbReference type="NCBI Taxonomy" id="1945662"/>
    <lineage>
        <taxon>Bacteria</taxon>
        <taxon>Pseudomonadati</taxon>
        <taxon>Pseudomonadota</taxon>
        <taxon>Alphaproteobacteria</taxon>
        <taxon>Rhodobacterales</taxon>
        <taxon>Paracoccaceae</taxon>
        <taxon>Paracoccus</taxon>
    </lineage>
</organism>
<dbReference type="PANTHER" id="PTHR36573:SF1">
    <property type="entry name" value="INTERMEMBRANE PHOSPHOLIPID TRANSPORT SYSTEM BINDING PROTEIN MLAC"/>
    <property type="match status" value="1"/>
</dbReference>
<dbReference type="InterPro" id="IPR008869">
    <property type="entry name" value="MlaC/ttg2D"/>
</dbReference>
<protein>
    <submittedName>
        <fullName evidence="2">ABC transporter</fullName>
    </submittedName>
</protein>
<feature type="signal peptide" evidence="1">
    <location>
        <begin position="1"/>
        <end position="26"/>
    </location>
</feature>
<evidence type="ECO:0000256" key="1">
    <source>
        <dbReference type="SAM" id="SignalP"/>
    </source>
</evidence>
<evidence type="ECO:0000313" key="3">
    <source>
        <dbReference type="Proteomes" id="UP000193017"/>
    </source>
</evidence>
<feature type="chain" id="PRO_5012551883" evidence="1">
    <location>
        <begin position="27"/>
        <end position="198"/>
    </location>
</feature>
<proteinExistence type="predicted"/>
<dbReference type="InterPro" id="IPR042245">
    <property type="entry name" value="Tgt2/MlaC_sf"/>
</dbReference>
<dbReference type="PANTHER" id="PTHR36573">
    <property type="entry name" value="INTERMEMBRANE PHOSPHOLIPID TRANSPORT SYSTEM BINDING PROTEIN MLAC"/>
    <property type="match status" value="1"/>
</dbReference>
<dbReference type="OrthoDB" id="7839352at2"/>
<dbReference type="InterPro" id="IPR006311">
    <property type="entry name" value="TAT_signal"/>
</dbReference>
<name>A0A1W6CXR3_9RHOB</name>
<reference evidence="2 3" key="1">
    <citation type="submission" date="2017-03" db="EMBL/GenBank/DDBJ databases">
        <title>Genome sequence of Paracoccus contaminans isolated from a water microcosm.</title>
        <authorList>
            <person name="Aurass P."/>
            <person name="Karste S."/>
            <person name="Trost E."/>
            <person name="Glaeser S.P."/>
            <person name="Kaempfer P."/>
            <person name="Flieger A."/>
        </authorList>
    </citation>
    <scope>NUCLEOTIDE SEQUENCE [LARGE SCALE GENOMIC DNA]</scope>
    <source>
        <strain evidence="3">RKI 16-01929T\LMG 29738T\CCM 8701T\CIP 111112T</strain>
    </source>
</reference>
<dbReference type="Gene3D" id="3.10.450.710">
    <property type="entry name" value="Tgt2/MlaC"/>
    <property type="match status" value="1"/>
</dbReference>
<accession>A0A1W6CXR3</accession>
<evidence type="ECO:0000313" key="2">
    <source>
        <dbReference type="EMBL" id="ARJ69651.1"/>
    </source>
</evidence>
<keyword evidence="3" id="KW-1185">Reference proteome</keyword>
<dbReference type="KEGG" id="pcon:B0A89_08485"/>